<accession>A0A4V4HSN0</accession>
<dbReference type="Proteomes" id="UP000308760">
    <property type="component" value="Unassembled WGS sequence"/>
</dbReference>
<reference evidence="3" key="1">
    <citation type="submission" date="2019-04" db="EMBL/GenBank/DDBJ databases">
        <title>Nocardioides xinjiangensis sp. nov.</title>
        <authorList>
            <person name="Liu S."/>
        </authorList>
    </citation>
    <scope>NUCLEOTIDE SEQUENCE [LARGE SCALE GENOMIC DNA]</scope>
    <source>
        <strain evidence="3">18</strain>
    </source>
</reference>
<reference evidence="2 3" key="2">
    <citation type="submission" date="2019-05" db="EMBL/GenBank/DDBJ databases">
        <title>Glycomyces buryatensis sp. nov.</title>
        <authorList>
            <person name="Nikitina E."/>
        </authorList>
    </citation>
    <scope>NUCLEOTIDE SEQUENCE [LARGE SCALE GENOMIC DNA]</scope>
    <source>
        <strain evidence="2 3">18</strain>
    </source>
</reference>
<name>A0A4V4HSN0_9ACTN</name>
<dbReference type="AlphaFoldDB" id="A0A4V4HSN0"/>
<keyword evidence="3" id="KW-1185">Reference proteome</keyword>
<dbReference type="Gene3D" id="3.90.25.10">
    <property type="entry name" value="UDP-galactose 4-epimerase, domain 1"/>
    <property type="match status" value="1"/>
</dbReference>
<evidence type="ECO:0000259" key="1">
    <source>
        <dbReference type="Pfam" id="PF13460"/>
    </source>
</evidence>
<gene>
    <name evidence="2" type="ORF">FAB82_06670</name>
</gene>
<evidence type="ECO:0000313" key="3">
    <source>
        <dbReference type="Proteomes" id="UP000308760"/>
    </source>
</evidence>
<protein>
    <submittedName>
        <fullName evidence="2">SDR family oxidoreductase</fullName>
    </submittedName>
</protein>
<dbReference type="InterPro" id="IPR036291">
    <property type="entry name" value="NAD(P)-bd_dom_sf"/>
</dbReference>
<dbReference type="InterPro" id="IPR052718">
    <property type="entry name" value="NmrA-type_oxidoreductase"/>
</dbReference>
<dbReference type="CDD" id="cd05269">
    <property type="entry name" value="TMR_SDR_a"/>
    <property type="match status" value="1"/>
</dbReference>
<dbReference type="OrthoDB" id="5510591at2"/>
<dbReference type="RefSeq" id="WP_136533768.1">
    <property type="nucleotide sequence ID" value="NZ_STGY01000025.1"/>
</dbReference>
<dbReference type="InterPro" id="IPR016040">
    <property type="entry name" value="NAD(P)-bd_dom"/>
</dbReference>
<organism evidence="2 3">
    <name type="scientific">Glycomyces buryatensis</name>
    <dbReference type="NCBI Taxonomy" id="2570927"/>
    <lineage>
        <taxon>Bacteria</taxon>
        <taxon>Bacillati</taxon>
        <taxon>Actinomycetota</taxon>
        <taxon>Actinomycetes</taxon>
        <taxon>Glycomycetales</taxon>
        <taxon>Glycomycetaceae</taxon>
        <taxon>Glycomyces</taxon>
    </lineage>
</organism>
<evidence type="ECO:0000313" key="2">
    <source>
        <dbReference type="EMBL" id="THV42336.1"/>
    </source>
</evidence>
<dbReference type="EMBL" id="STGY01000025">
    <property type="protein sequence ID" value="THV42336.1"/>
    <property type="molecule type" value="Genomic_DNA"/>
</dbReference>
<comment type="caution">
    <text evidence="2">The sequence shown here is derived from an EMBL/GenBank/DDBJ whole genome shotgun (WGS) entry which is preliminary data.</text>
</comment>
<dbReference type="Gene3D" id="3.40.50.720">
    <property type="entry name" value="NAD(P)-binding Rossmann-like Domain"/>
    <property type="match status" value="1"/>
</dbReference>
<dbReference type="Pfam" id="PF13460">
    <property type="entry name" value="NAD_binding_10"/>
    <property type="match status" value="1"/>
</dbReference>
<proteinExistence type="predicted"/>
<dbReference type="PANTHER" id="PTHR47129:SF1">
    <property type="entry name" value="NMRA-LIKE DOMAIN-CONTAINING PROTEIN"/>
    <property type="match status" value="1"/>
</dbReference>
<sequence length="284" mass="30657">MIAVTGATGNMGRLVIEHLLERGVPAEQISALVRDPNQAHDLADRGIDVRHADYAQPNTLQPALRDVEKLLLISGSEVGRRLPQHRNVIDAAKYADVGLLVYTSILHADTSMMASAEEHIATERYIVESGLPHLIMRNGWYMENYTGNLNQVVESGTIYGAAGKGRVAAAARNDYAEAAAVLLTEDHGVDKVFELCGDEPFTYDELAAQIGKVAGTDVVYQNMDPDAYSEALTQAGLPLPMAAMLTDVDEGIARGDLDSNATDLVDLLHRPTMSLHDLIRGALA</sequence>
<dbReference type="PANTHER" id="PTHR47129">
    <property type="entry name" value="QUINONE OXIDOREDUCTASE 2"/>
    <property type="match status" value="1"/>
</dbReference>
<feature type="domain" description="NAD(P)-binding" evidence="1">
    <location>
        <begin position="6"/>
        <end position="183"/>
    </location>
</feature>
<dbReference type="SUPFAM" id="SSF51735">
    <property type="entry name" value="NAD(P)-binding Rossmann-fold domains"/>
    <property type="match status" value="1"/>
</dbReference>